<dbReference type="InterPro" id="IPR014027">
    <property type="entry name" value="UDP-Glc/GDP-Man_DH_C"/>
</dbReference>
<dbReference type="PANTHER" id="PTHR43491:SF2">
    <property type="entry name" value="UDP-N-ACETYL-D-MANNOSAMINE DEHYDROGENASE"/>
    <property type="match status" value="1"/>
</dbReference>
<evidence type="ECO:0000259" key="5">
    <source>
        <dbReference type="SMART" id="SM00984"/>
    </source>
</evidence>
<evidence type="ECO:0000256" key="3">
    <source>
        <dbReference type="ARBA" id="ARBA00023027"/>
    </source>
</evidence>
<dbReference type="PIRSF" id="PIRSF500136">
    <property type="entry name" value="UDP_ManNAc_DH"/>
    <property type="match status" value="1"/>
</dbReference>
<evidence type="ECO:0000256" key="2">
    <source>
        <dbReference type="ARBA" id="ARBA00023002"/>
    </source>
</evidence>
<evidence type="ECO:0000256" key="4">
    <source>
        <dbReference type="PIRNR" id="PIRNR000124"/>
    </source>
</evidence>
<dbReference type="InterPro" id="IPR017476">
    <property type="entry name" value="UDP-Glc/GDP-Man"/>
</dbReference>
<dbReference type="SUPFAM" id="SSF48179">
    <property type="entry name" value="6-phosphogluconate dehydrogenase C-terminal domain-like"/>
    <property type="match status" value="1"/>
</dbReference>
<dbReference type="InterPro" id="IPR008927">
    <property type="entry name" value="6-PGluconate_DH-like_C_sf"/>
</dbReference>
<evidence type="ECO:0000313" key="6">
    <source>
        <dbReference type="EMBL" id="MFD1020668.1"/>
    </source>
</evidence>
<keyword evidence="2" id="KW-0560">Oxidoreductase</keyword>
<comment type="similarity">
    <text evidence="1 4">Belongs to the UDP-glucose/GDP-mannose dehydrogenase family.</text>
</comment>
<reference evidence="7" key="1">
    <citation type="journal article" date="2019" name="Int. J. Syst. Evol. Microbiol.">
        <title>The Global Catalogue of Microorganisms (GCM) 10K type strain sequencing project: providing services to taxonomists for standard genome sequencing and annotation.</title>
        <authorList>
            <consortium name="The Broad Institute Genomics Platform"/>
            <consortium name="The Broad Institute Genome Sequencing Center for Infectious Disease"/>
            <person name="Wu L."/>
            <person name="Ma J."/>
        </authorList>
    </citation>
    <scope>NUCLEOTIDE SEQUENCE [LARGE SCALE GENOMIC DNA]</scope>
    <source>
        <strain evidence="7">CCUG 56607</strain>
    </source>
</reference>
<dbReference type="Pfam" id="PF03721">
    <property type="entry name" value="UDPG_MGDP_dh_N"/>
    <property type="match status" value="1"/>
</dbReference>
<keyword evidence="3" id="KW-0520">NAD</keyword>
<dbReference type="Pfam" id="PF03720">
    <property type="entry name" value="UDPG_MGDP_dh_C"/>
    <property type="match status" value="1"/>
</dbReference>
<dbReference type="SMART" id="SM00984">
    <property type="entry name" value="UDPG_MGDP_dh_C"/>
    <property type="match status" value="1"/>
</dbReference>
<dbReference type="Proteomes" id="UP001596990">
    <property type="component" value="Unassembled WGS sequence"/>
</dbReference>
<comment type="caution">
    <text evidence="6">The sequence shown here is derived from an EMBL/GenBank/DDBJ whole genome shotgun (WGS) entry which is preliminary data.</text>
</comment>
<organism evidence="6 7">
    <name type="scientific">Thalassobacillus hwangdonensis</name>
    <dbReference type="NCBI Taxonomy" id="546108"/>
    <lineage>
        <taxon>Bacteria</taxon>
        <taxon>Bacillati</taxon>
        <taxon>Bacillota</taxon>
        <taxon>Bacilli</taxon>
        <taxon>Bacillales</taxon>
        <taxon>Bacillaceae</taxon>
        <taxon>Thalassobacillus</taxon>
    </lineage>
</organism>
<evidence type="ECO:0000313" key="7">
    <source>
        <dbReference type="Proteomes" id="UP001596990"/>
    </source>
</evidence>
<proteinExistence type="inferred from homology"/>
<accession>A0ABW3L6J0</accession>
<dbReference type="InterPro" id="IPR014026">
    <property type="entry name" value="UDP-Glc/GDP-Man_DH_dimer"/>
</dbReference>
<dbReference type="InterPro" id="IPR028359">
    <property type="entry name" value="UDP_ManNAc/GlcNAc_DH"/>
</dbReference>
<gene>
    <name evidence="6" type="ORF">ACFQ2J_15880</name>
</gene>
<feature type="domain" description="UDP-glucose/GDP-mannose dehydrogenase C-terminal" evidence="5">
    <location>
        <begin position="325"/>
        <end position="426"/>
    </location>
</feature>
<keyword evidence="7" id="KW-1185">Reference proteome</keyword>
<dbReference type="Gene3D" id="3.40.50.720">
    <property type="entry name" value="NAD(P)-binding Rossmann-like Domain"/>
    <property type="match status" value="2"/>
</dbReference>
<sequence length="438" mass="48125">MQWYKEFYGEASTTTKVGVVGLGYVGLPIAVAFASKFPVVGYDINEKRVDELNHGHDRTAEITKQELIEADVSFTNVTEALNDCDLIIVTVPTPIDEANKPDLGFLVSASKAIGSVMKEGCTVVYESTVYPGATEEVCLPILEQVSGMTAGKQFNVGYSPERINPGDKEHTFKHLPKIVSAQDEATLEFIAATYGEVIEAEIYKAPAIKVAEAAKVLENTQRDLNIALMNECSVIFKRLGIDTLDVINAAKTKWNFLPFTPGLVGGHCIGVDPYYLTYKSQQAGYHPEVVLAGRRINDMMASHVVDGLIRLLVKKKYDFTKVTVTVLGLTFKENIPDIRNSKVFDLITQLKQCGFDVQAADAHADAEEVRHAHSIDILPLADMESANIVILAVGHEEYKELGWQGIQALLSDQKGIVMDLKGMLDPSTCPDGIDIWRM</sequence>
<dbReference type="EMBL" id="JBHTKL010000006">
    <property type="protein sequence ID" value="MFD1020668.1"/>
    <property type="molecule type" value="Genomic_DNA"/>
</dbReference>
<protein>
    <submittedName>
        <fullName evidence="6">Nucleotide sugar dehydrogenase</fullName>
    </submittedName>
</protein>
<name>A0ABW3L6J0_9BACI</name>
<dbReference type="InterPro" id="IPR036291">
    <property type="entry name" value="NAD(P)-bd_dom_sf"/>
</dbReference>
<dbReference type="PANTHER" id="PTHR43491">
    <property type="entry name" value="UDP-N-ACETYL-D-MANNOSAMINE DEHYDROGENASE"/>
    <property type="match status" value="1"/>
</dbReference>
<dbReference type="SUPFAM" id="SSF51735">
    <property type="entry name" value="NAD(P)-binding Rossmann-fold domains"/>
    <property type="match status" value="1"/>
</dbReference>
<dbReference type="Pfam" id="PF00984">
    <property type="entry name" value="UDPG_MGDP_dh"/>
    <property type="match status" value="1"/>
</dbReference>
<dbReference type="NCBIfam" id="TIGR03026">
    <property type="entry name" value="NDP-sugDHase"/>
    <property type="match status" value="1"/>
</dbReference>
<evidence type="ECO:0000256" key="1">
    <source>
        <dbReference type="ARBA" id="ARBA00006601"/>
    </source>
</evidence>
<dbReference type="InterPro" id="IPR001732">
    <property type="entry name" value="UDP-Glc/GDP-Man_DH_N"/>
</dbReference>
<dbReference type="SUPFAM" id="SSF52413">
    <property type="entry name" value="UDP-glucose/GDP-mannose dehydrogenase C-terminal domain"/>
    <property type="match status" value="1"/>
</dbReference>
<dbReference type="RefSeq" id="WP_386063992.1">
    <property type="nucleotide sequence ID" value="NZ_JBHTKL010000006.1"/>
</dbReference>
<dbReference type="PIRSF" id="PIRSF000124">
    <property type="entry name" value="UDPglc_GDPman_dh"/>
    <property type="match status" value="1"/>
</dbReference>
<dbReference type="InterPro" id="IPR036220">
    <property type="entry name" value="UDP-Glc/GDP-Man_DH_C_sf"/>
</dbReference>